<protein>
    <recommendedName>
        <fullName evidence="1">Secretion system C-terminal sorting domain-containing protein</fullName>
    </recommendedName>
</protein>
<dbReference type="NCBIfam" id="TIGR04183">
    <property type="entry name" value="Por_Secre_tail"/>
    <property type="match status" value="1"/>
</dbReference>
<feature type="domain" description="Secretion system C-terminal sorting" evidence="1">
    <location>
        <begin position="161"/>
        <end position="228"/>
    </location>
</feature>
<evidence type="ECO:0000313" key="2">
    <source>
        <dbReference type="EMBL" id="ALO16224.1"/>
    </source>
</evidence>
<dbReference type="Pfam" id="PF18962">
    <property type="entry name" value="Por_Secre_tail"/>
    <property type="match status" value="1"/>
</dbReference>
<dbReference type="Proteomes" id="UP000064893">
    <property type="component" value="Chromosome"/>
</dbReference>
<reference evidence="2 3" key="1">
    <citation type="submission" date="2015-11" db="EMBL/GenBank/DDBJ databases">
        <title>Description and complete genome sequence of a novel strain predominating in hypersaline microbial mats and representing a new family of the Bacteriodetes phylum.</title>
        <authorList>
            <person name="Spring S."/>
            <person name="Bunk B."/>
            <person name="Sproer C."/>
            <person name="Klenk H.-P."/>
        </authorList>
    </citation>
    <scope>NUCLEOTIDE SEQUENCE [LARGE SCALE GENOMIC DNA]</scope>
    <source>
        <strain evidence="2 3">L21-Spi-D4</strain>
    </source>
</reference>
<evidence type="ECO:0000259" key="1">
    <source>
        <dbReference type="Pfam" id="PF18962"/>
    </source>
</evidence>
<keyword evidence="3" id="KW-1185">Reference proteome</keyword>
<dbReference type="KEGG" id="blq:L21SP5_02601"/>
<dbReference type="RefSeq" id="WP_057953616.1">
    <property type="nucleotide sequence ID" value="NZ_CP013118.1"/>
</dbReference>
<name>A0A0S2I1V8_9BACT</name>
<sequence length="229" mass="25505">MNSYGSPVVGAQITVDSTELTTTSDGIASIELPDGAYNYVVQIEGFAALEGTFILAGEDITIYISAPSFNVTFQVTHDGQPVDSATIYFDEIYLALTTDSTGMALSGGFYPGEYHYHVVKEPYQTYHGSFTLDSITMVHHDTTFYINMVGIADQEKAPIQIYPNPANRQVTVTSEGYFNLTLFNSIGQKLLNLRAYSRINMPLEGFEKGVYFLQIKRHKKIHTRKLVIE</sequence>
<dbReference type="AlphaFoldDB" id="A0A0S2I1V8"/>
<organism evidence="2 3">
    <name type="scientific">Salinivirga cyanobacteriivorans</name>
    <dbReference type="NCBI Taxonomy" id="1307839"/>
    <lineage>
        <taxon>Bacteria</taxon>
        <taxon>Pseudomonadati</taxon>
        <taxon>Bacteroidota</taxon>
        <taxon>Bacteroidia</taxon>
        <taxon>Bacteroidales</taxon>
        <taxon>Salinivirgaceae</taxon>
        <taxon>Salinivirga</taxon>
    </lineage>
</organism>
<dbReference type="EMBL" id="CP013118">
    <property type="protein sequence ID" value="ALO16224.1"/>
    <property type="molecule type" value="Genomic_DNA"/>
</dbReference>
<dbReference type="OrthoDB" id="5937621at2"/>
<dbReference type="InterPro" id="IPR008969">
    <property type="entry name" value="CarboxyPept-like_regulatory"/>
</dbReference>
<dbReference type="InterPro" id="IPR026444">
    <property type="entry name" value="Secre_tail"/>
</dbReference>
<dbReference type="SUPFAM" id="SSF49464">
    <property type="entry name" value="Carboxypeptidase regulatory domain-like"/>
    <property type="match status" value="1"/>
</dbReference>
<proteinExistence type="predicted"/>
<evidence type="ECO:0000313" key="3">
    <source>
        <dbReference type="Proteomes" id="UP000064893"/>
    </source>
</evidence>
<accession>A0A0S2I1V8</accession>
<gene>
    <name evidence="2" type="ORF">L21SP5_02601</name>
</gene>